<evidence type="ECO:0000256" key="1">
    <source>
        <dbReference type="ARBA" id="ARBA00038158"/>
    </source>
</evidence>
<accession>A0AA39GAN9</accession>
<dbReference type="AlphaFoldDB" id="A0AA39GAN9"/>
<dbReference type="PANTHER" id="PTHR43591:SF10">
    <property type="entry name" value="ABC TRANSMEMBRANE TYPE-1 DOMAIN-CONTAINING PROTEIN-RELATED"/>
    <property type="match status" value="1"/>
</dbReference>
<dbReference type="SUPFAM" id="SSF53335">
    <property type="entry name" value="S-adenosyl-L-methionine-dependent methyltransferases"/>
    <property type="match status" value="1"/>
</dbReference>
<comment type="caution">
    <text evidence="3">The sequence shown here is derived from an EMBL/GenBank/DDBJ whole genome shotgun (WGS) entry which is preliminary data.</text>
</comment>
<dbReference type="GO" id="GO:0008168">
    <property type="term" value="F:methyltransferase activity"/>
    <property type="evidence" value="ECO:0007669"/>
    <property type="project" value="TreeGrafter"/>
</dbReference>
<dbReference type="Gene3D" id="3.40.50.150">
    <property type="entry name" value="Vaccinia Virus protein VP39"/>
    <property type="match status" value="1"/>
</dbReference>
<dbReference type="PANTHER" id="PTHR43591">
    <property type="entry name" value="METHYLTRANSFERASE"/>
    <property type="match status" value="1"/>
</dbReference>
<reference evidence="3" key="1">
    <citation type="submission" date="2022-10" db="EMBL/GenBank/DDBJ databases">
        <title>Determination and structural analysis of whole genome sequence of Sarocladium strictum F4-1.</title>
        <authorList>
            <person name="Hu L."/>
            <person name="Jiang Y."/>
        </authorList>
    </citation>
    <scope>NUCLEOTIDE SEQUENCE</scope>
    <source>
        <strain evidence="3">F4-1</strain>
    </source>
</reference>
<organism evidence="3 4">
    <name type="scientific">Sarocladium strictum</name>
    <name type="common">Black bundle disease fungus</name>
    <name type="synonym">Acremonium strictum</name>
    <dbReference type="NCBI Taxonomy" id="5046"/>
    <lineage>
        <taxon>Eukaryota</taxon>
        <taxon>Fungi</taxon>
        <taxon>Dikarya</taxon>
        <taxon>Ascomycota</taxon>
        <taxon>Pezizomycotina</taxon>
        <taxon>Sordariomycetes</taxon>
        <taxon>Hypocreomycetidae</taxon>
        <taxon>Hypocreales</taxon>
        <taxon>Sarocladiaceae</taxon>
        <taxon>Sarocladium</taxon>
    </lineage>
</organism>
<comment type="similarity">
    <text evidence="1">Belongs to the methyltransferase superfamily. LaeA methyltransferase family.</text>
</comment>
<protein>
    <recommendedName>
        <fullName evidence="5">Methyltransferase</fullName>
    </recommendedName>
</protein>
<dbReference type="InterPro" id="IPR029063">
    <property type="entry name" value="SAM-dependent_MTases_sf"/>
</dbReference>
<evidence type="ECO:0000313" key="4">
    <source>
        <dbReference type="Proteomes" id="UP001175261"/>
    </source>
</evidence>
<dbReference type="EMBL" id="JAPDFR010000009">
    <property type="protein sequence ID" value="KAK0383830.1"/>
    <property type="molecule type" value="Genomic_DNA"/>
</dbReference>
<dbReference type="CDD" id="cd02440">
    <property type="entry name" value="AdoMet_MTases"/>
    <property type="match status" value="1"/>
</dbReference>
<sequence>MESGPNHHSSPTRMPSPASTGSALAVGSSEQVELIKSLEQGEASREGIEDDTRSLTDSIREHIVAGGLRYHAYHAGSYSFPNDETEQYRDELKHNVCLHLCEGAYFYAPIQGMLERGGTVLDLGTGTGKWVVELADMFPKSEFHGVDLSPIQPDWVPENVSFVVDDIEHEAGWAYPENYFDYIHIRHCVHSLRDRKEVWNRIYKHLKPGGFIEIHEFEYIDGCDDDSCSGPFAWRDFIGYLERGMACFGANLHAVRNVESELVQSGFKNVWRKSLKCPIGPWAKKKRLQECGHIMRDVVMWGLNGLARKPFRDGLGWTPVQIEMFLVEVRKGLSEEENGLPKHHTYFPYHAIYARKPFDPA</sequence>
<proteinExistence type="inferred from homology"/>
<dbReference type="Pfam" id="PF13489">
    <property type="entry name" value="Methyltransf_23"/>
    <property type="match status" value="1"/>
</dbReference>
<evidence type="ECO:0008006" key="5">
    <source>
        <dbReference type="Google" id="ProtNLM"/>
    </source>
</evidence>
<feature type="compositionally biased region" description="Polar residues" evidence="2">
    <location>
        <begin position="1"/>
        <end position="22"/>
    </location>
</feature>
<gene>
    <name evidence="3" type="ORF">NLU13_9741</name>
</gene>
<evidence type="ECO:0000313" key="3">
    <source>
        <dbReference type="EMBL" id="KAK0383830.1"/>
    </source>
</evidence>
<name>A0AA39GAN9_SARSR</name>
<keyword evidence="4" id="KW-1185">Reference proteome</keyword>
<feature type="region of interest" description="Disordered" evidence="2">
    <location>
        <begin position="1"/>
        <end position="31"/>
    </location>
</feature>
<dbReference type="Proteomes" id="UP001175261">
    <property type="component" value="Unassembled WGS sequence"/>
</dbReference>
<evidence type="ECO:0000256" key="2">
    <source>
        <dbReference type="SAM" id="MobiDB-lite"/>
    </source>
</evidence>